<dbReference type="OrthoDB" id="2679864at2759"/>
<dbReference type="AlphaFoldDB" id="A0A8H5AYZ3"/>
<evidence type="ECO:0000313" key="2">
    <source>
        <dbReference type="EMBL" id="KAF5313594.1"/>
    </source>
</evidence>
<accession>A0A8H5AYZ3</accession>
<name>A0A8H5AYZ3_9AGAR</name>
<dbReference type="Proteomes" id="UP000541558">
    <property type="component" value="Unassembled WGS sequence"/>
</dbReference>
<keyword evidence="3" id="KW-1185">Reference proteome</keyword>
<feature type="compositionally biased region" description="Low complexity" evidence="1">
    <location>
        <begin position="99"/>
        <end position="110"/>
    </location>
</feature>
<protein>
    <submittedName>
        <fullName evidence="2">Uncharacterized protein</fullName>
    </submittedName>
</protein>
<proteinExistence type="predicted"/>
<gene>
    <name evidence="2" type="ORF">D9611_010137</name>
</gene>
<evidence type="ECO:0000256" key="1">
    <source>
        <dbReference type="SAM" id="MobiDB-lite"/>
    </source>
</evidence>
<sequence>MPLSTHHVARILSVEDCPPFELVHSADDYPVFYDPLYYPDSESLDIWLNGTPDPFTLPIAFFISIASTPVNPGSSKPKRKHGGETKGKGVSGKKPRTRSTTSNTSSSTTKTENDSDEEDEMAVED</sequence>
<reference evidence="2 3" key="1">
    <citation type="journal article" date="2020" name="ISME J.">
        <title>Uncovering the hidden diversity of litter-decomposition mechanisms in mushroom-forming fungi.</title>
        <authorList>
            <person name="Floudas D."/>
            <person name="Bentzer J."/>
            <person name="Ahren D."/>
            <person name="Johansson T."/>
            <person name="Persson P."/>
            <person name="Tunlid A."/>
        </authorList>
    </citation>
    <scope>NUCLEOTIDE SEQUENCE [LARGE SCALE GENOMIC DNA]</scope>
    <source>
        <strain evidence="2 3">CBS 175.51</strain>
    </source>
</reference>
<organism evidence="2 3">
    <name type="scientific">Ephemerocybe angulata</name>
    <dbReference type="NCBI Taxonomy" id="980116"/>
    <lineage>
        <taxon>Eukaryota</taxon>
        <taxon>Fungi</taxon>
        <taxon>Dikarya</taxon>
        <taxon>Basidiomycota</taxon>
        <taxon>Agaricomycotina</taxon>
        <taxon>Agaricomycetes</taxon>
        <taxon>Agaricomycetidae</taxon>
        <taxon>Agaricales</taxon>
        <taxon>Agaricineae</taxon>
        <taxon>Psathyrellaceae</taxon>
        <taxon>Ephemerocybe</taxon>
    </lineage>
</organism>
<feature type="compositionally biased region" description="Acidic residues" evidence="1">
    <location>
        <begin position="114"/>
        <end position="125"/>
    </location>
</feature>
<feature type="region of interest" description="Disordered" evidence="1">
    <location>
        <begin position="69"/>
        <end position="125"/>
    </location>
</feature>
<dbReference type="EMBL" id="JAACJK010000223">
    <property type="protein sequence ID" value="KAF5313594.1"/>
    <property type="molecule type" value="Genomic_DNA"/>
</dbReference>
<evidence type="ECO:0000313" key="3">
    <source>
        <dbReference type="Proteomes" id="UP000541558"/>
    </source>
</evidence>
<comment type="caution">
    <text evidence="2">The sequence shown here is derived from an EMBL/GenBank/DDBJ whole genome shotgun (WGS) entry which is preliminary data.</text>
</comment>